<dbReference type="InterPro" id="IPR050490">
    <property type="entry name" value="Bact_solute-bd_prot1"/>
</dbReference>
<evidence type="ECO:0000256" key="6">
    <source>
        <dbReference type="SAM" id="SignalP"/>
    </source>
</evidence>
<evidence type="ECO:0000256" key="1">
    <source>
        <dbReference type="ARBA" id="ARBA00022475"/>
    </source>
</evidence>
<dbReference type="RefSeq" id="WP_207340841.1">
    <property type="nucleotide sequence ID" value="NZ_CP074405.1"/>
</dbReference>
<keyword evidence="4" id="KW-0564">Palmitate</keyword>
<name>A0ABX8D9C6_9CELL</name>
<dbReference type="PANTHER" id="PTHR43649:SF33">
    <property type="entry name" value="POLYGALACTURONAN_RHAMNOGALACTURONAN-BINDING PROTEIN YTCQ"/>
    <property type="match status" value="1"/>
</dbReference>
<gene>
    <name evidence="7" type="ORF">KG103_05945</name>
</gene>
<dbReference type="Proteomes" id="UP000677804">
    <property type="component" value="Chromosome"/>
</dbReference>
<evidence type="ECO:0000256" key="5">
    <source>
        <dbReference type="ARBA" id="ARBA00023288"/>
    </source>
</evidence>
<feature type="chain" id="PRO_5045698540" evidence="6">
    <location>
        <begin position="30"/>
        <end position="413"/>
    </location>
</feature>
<proteinExistence type="predicted"/>
<keyword evidence="2 6" id="KW-0732">Signal</keyword>
<evidence type="ECO:0000313" key="8">
    <source>
        <dbReference type="Proteomes" id="UP000677804"/>
    </source>
</evidence>
<dbReference type="InterPro" id="IPR006059">
    <property type="entry name" value="SBP"/>
</dbReference>
<evidence type="ECO:0000256" key="4">
    <source>
        <dbReference type="ARBA" id="ARBA00023139"/>
    </source>
</evidence>
<evidence type="ECO:0000313" key="7">
    <source>
        <dbReference type="EMBL" id="QVI63415.1"/>
    </source>
</evidence>
<dbReference type="Gene3D" id="3.40.190.10">
    <property type="entry name" value="Periplasmic binding protein-like II"/>
    <property type="match status" value="2"/>
</dbReference>
<evidence type="ECO:0000256" key="3">
    <source>
        <dbReference type="ARBA" id="ARBA00023136"/>
    </source>
</evidence>
<feature type="signal peptide" evidence="6">
    <location>
        <begin position="1"/>
        <end position="29"/>
    </location>
</feature>
<protein>
    <submittedName>
        <fullName evidence="7">Extracellular solute-binding protein</fullName>
    </submittedName>
</protein>
<dbReference type="PANTHER" id="PTHR43649">
    <property type="entry name" value="ARABINOSE-BINDING PROTEIN-RELATED"/>
    <property type="match status" value="1"/>
</dbReference>
<keyword evidence="5" id="KW-0449">Lipoprotein</keyword>
<dbReference type="Pfam" id="PF01547">
    <property type="entry name" value="SBP_bac_1"/>
    <property type="match status" value="1"/>
</dbReference>
<keyword evidence="3" id="KW-0472">Membrane</keyword>
<evidence type="ECO:0000256" key="2">
    <source>
        <dbReference type="ARBA" id="ARBA00022729"/>
    </source>
</evidence>
<organism evidence="7 8">
    <name type="scientific">Cellulomonas wangleii</name>
    <dbReference type="NCBI Taxonomy" id="2816956"/>
    <lineage>
        <taxon>Bacteria</taxon>
        <taxon>Bacillati</taxon>
        <taxon>Actinomycetota</taxon>
        <taxon>Actinomycetes</taxon>
        <taxon>Micrococcales</taxon>
        <taxon>Cellulomonadaceae</taxon>
        <taxon>Cellulomonas</taxon>
    </lineage>
</organism>
<dbReference type="EMBL" id="CP074405">
    <property type="protein sequence ID" value="QVI63415.1"/>
    <property type="molecule type" value="Genomic_DNA"/>
</dbReference>
<reference evidence="7 8" key="1">
    <citation type="submission" date="2021-05" db="EMBL/GenBank/DDBJ databases">
        <title>Novel species in genus Cellulomonas.</title>
        <authorList>
            <person name="Zhang G."/>
        </authorList>
    </citation>
    <scope>NUCLEOTIDE SEQUENCE [LARGE SCALE GENOMIC DNA]</scope>
    <source>
        <strain evidence="8">zg-ZUI222</strain>
    </source>
</reference>
<dbReference type="SUPFAM" id="SSF53850">
    <property type="entry name" value="Periplasmic binding protein-like II"/>
    <property type="match status" value="1"/>
</dbReference>
<accession>A0ABX8D9C6</accession>
<keyword evidence="1" id="KW-1003">Cell membrane</keyword>
<sequence length="413" mass="44664">MTRRARGGACLIACAVLVPLVACSSPASGGGRVQLDFFQFKSEAVATFDAIIADFEAEHPDIDVVQNNVPDAETAFRTRLVREDVPDVITLNVNGVFGEFADAGVLYDWADDPLLEEISPAVVRIVQDLGQSSPGAVNALPFANNSSGFVYNADLLAAQGVEVPTTWAELLTAMDAFEQAGTTPVYATLKDGWTALPAFNQLVANTVPADFWERLDAGETTFAEEWRPAADQLAELFAFAQPDRFSRDYNAGNQEFAAGGVPFYLQGSFAIPAIVSFEPAFEIGFGNLPTTDDAATQLLVSGVDVGVTMGAQPRHPEQSRLFVEYLLQPDVMRQYSQDQSAITPLVDATTGDPTLEPVLPFFDDDRVTGYVDHRIPASIPLAAMLQQYLIDGDADALLTQLDEEWDQVAARRS</sequence>
<keyword evidence="8" id="KW-1185">Reference proteome</keyword>